<keyword evidence="1" id="KW-0812">Transmembrane</keyword>
<evidence type="ECO:0000313" key="3">
    <source>
        <dbReference type="Proteomes" id="UP000177026"/>
    </source>
</evidence>
<gene>
    <name evidence="2" type="ORF">A2866_00655</name>
</gene>
<dbReference type="EMBL" id="MFZI01000070">
    <property type="protein sequence ID" value="OGK18461.1"/>
    <property type="molecule type" value="Genomic_DNA"/>
</dbReference>
<keyword evidence="1" id="KW-1133">Transmembrane helix</keyword>
<protein>
    <submittedName>
        <fullName evidence="2">Uncharacterized protein</fullName>
    </submittedName>
</protein>
<sequence length="151" mass="17258">MGRLALRYTKGKFMSESEIFTTMPADLKQNIFYTVLFIFMHNFAAIFYGIGIALSALLLFMRPSRWGILLLFGFIILLFGFEYNKHIVEPLKDQTLNSLITVQEHNKVRRAVNLVLVKGLPRGLPLLGWTLVTGGVGLYIFSRTNKKSRKN</sequence>
<feature type="transmembrane region" description="Helical" evidence="1">
    <location>
        <begin position="123"/>
        <end position="141"/>
    </location>
</feature>
<organism evidence="2 3">
    <name type="scientific">Candidatus Roizmanbacteria bacterium RIFCSPHIGHO2_01_FULL_39_8</name>
    <dbReference type="NCBI Taxonomy" id="1802033"/>
    <lineage>
        <taxon>Bacteria</taxon>
        <taxon>Candidatus Roizmaniibacteriota</taxon>
    </lineage>
</organism>
<reference evidence="2 3" key="1">
    <citation type="journal article" date="2016" name="Nat. Commun.">
        <title>Thousands of microbial genomes shed light on interconnected biogeochemical processes in an aquifer system.</title>
        <authorList>
            <person name="Anantharaman K."/>
            <person name="Brown C.T."/>
            <person name="Hug L.A."/>
            <person name="Sharon I."/>
            <person name="Castelle C.J."/>
            <person name="Probst A.J."/>
            <person name="Thomas B.C."/>
            <person name="Singh A."/>
            <person name="Wilkins M.J."/>
            <person name="Karaoz U."/>
            <person name="Brodie E.L."/>
            <person name="Williams K.H."/>
            <person name="Hubbard S.S."/>
            <person name="Banfield J.F."/>
        </authorList>
    </citation>
    <scope>NUCLEOTIDE SEQUENCE [LARGE SCALE GENOMIC DNA]</scope>
</reference>
<proteinExistence type="predicted"/>
<dbReference type="AlphaFoldDB" id="A0A1F7GHY9"/>
<comment type="caution">
    <text evidence="2">The sequence shown here is derived from an EMBL/GenBank/DDBJ whole genome shotgun (WGS) entry which is preliminary data.</text>
</comment>
<feature type="transmembrane region" description="Helical" evidence="1">
    <location>
        <begin position="66"/>
        <end position="83"/>
    </location>
</feature>
<evidence type="ECO:0000313" key="2">
    <source>
        <dbReference type="EMBL" id="OGK18461.1"/>
    </source>
</evidence>
<keyword evidence="1" id="KW-0472">Membrane</keyword>
<name>A0A1F7GHY9_9BACT</name>
<dbReference type="Proteomes" id="UP000177026">
    <property type="component" value="Unassembled WGS sequence"/>
</dbReference>
<feature type="transmembrane region" description="Helical" evidence="1">
    <location>
        <begin position="31"/>
        <end position="59"/>
    </location>
</feature>
<evidence type="ECO:0000256" key="1">
    <source>
        <dbReference type="SAM" id="Phobius"/>
    </source>
</evidence>
<accession>A0A1F7GHY9</accession>